<dbReference type="SUPFAM" id="SSF144010">
    <property type="entry name" value="CofE-like"/>
    <property type="match status" value="1"/>
</dbReference>
<dbReference type="GO" id="GO:0046872">
    <property type="term" value="F:metal ion binding"/>
    <property type="evidence" value="ECO:0007669"/>
    <property type="project" value="UniProtKB-KW"/>
</dbReference>
<keyword evidence="1" id="KW-0436">Ligase</keyword>
<evidence type="ECO:0000256" key="7">
    <source>
        <dbReference type="ARBA" id="ARBA00023211"/>
    </source>
</evidence>
<name>A0A381QQ11_9ZZZZ</name>
<dbReference type="PANTHER" id="PTHR47917:SF1">
    <property type="entry name" value="COENZYME F420:L-GLUTAMATE LIGASE"/>
    <property type="match status" value="1"/>
</dbReference>
<dbReference type="InterPro" id="IPR002847">
    <property type="entry name" value="F420-0_gamma-glut_ligase-dom"/>
</dbReference>
<protein>
    <recommendedName>
        <fullName evidence="8">Coenzyme F420:L-glutamate ligase-like domain-containing protein</fullName>
    </recommendedName>
</protein>
<accession>A0A381QQ11</accession>
<evidence type="ECO:0000256" key="1">
    <source>
        <dbReference type="ARBA" id="ARBA00022598"/>
    </source>
</evidence>
<evidence type="ECO:0000259" key="8">
    <source>
        <dbReference type="Pfam" id="PF01996"/>
    </source>
</evidence>
<dbReference type="NCBIfam" id="TIGR01916">
    <property type="entry name" value="F420_cofE"/>
    <property type="match status" value="1"/>
</dbReference>
<dbReference type="InterPro" id="IPR008225">
    <property type="entry name" value="F420-0_g-glutamyl_ligase"/>
</dbReference>
<dbReference type="Gene3D" id="3.30.1330.100">
    <property type="entry name" value="CofE-like"/>
    <property type="match status" value="1"/>
</dbReference>
<dbReference type="GO" id="GO:0052618">
    <property type="term" value="F:coenzyme F420-0:L-glutamate ligase activity"/>
    <property type="evidence" value="ECO:0007669"/>
    <property type="project" value="TreeGrafter"/>
</dbReference>
<keyword evidence="5" id="KW-0630">Potassium</keyword>
<organism evidence="9">
    <name type="scientific">marine metagenome</name>
    <dbReference type="NCBI Taxonomy" id="408172"/>
    <lineage>
        <taxon>unclassified sequences</taxon>
        <taxon>metagenomes</taxon>
        <taxon>ecological metagenomes</taxon>
    </lineage>
</organism>
<dbReference type="PANTHER" id="PTHR47917">
    <property type="match status" value="1"/>
</dbReference>
<gene>
    <name evidence="9" type="ORF">METZ01_LOCUS33918</name>
</gene>
<dbReference type="NCBIfam" id="NF009809">
    <property type="entry name" value="PRK13293.1"/>
    <property type="match status" value="1"/>
</dbReference>
<keyword evidence="7" id="KW-0464">Manganese</keyword>
<proteinExistence type="predicted"/>
<evidence type="ECO:0000313" key="9">
    <source>
        <dbReference type="EMBL" id="SUZ81064.1"/>
    </source>
</evidence>
<sequence length="254" mass="27744">MNKIELIALENIPLINEGDNLVEIILIALEKNKISLNNGDILVIAQKIISKSEGRYAFLNEIKPSREAYDLSKKTDKDPRLVQLILNESKEVIRYRKGVIVVENNLGLIHANAGIDRSNIESDNENPRVLLLPLNPDKSAAEIQKEVLKQTDIKIGVIINDSSGRAWRNGIVGIAIGSSGAKVLSDLRGETDLFGNTLEVTEVGIADEIASAASLLMGQGKEGLPVVLVRGMKESSDMNNAKALIRKASEDLFR</sequence>
<evidence type="ECO:0000256" key="4">
    <source>
        <dbReference type="ARBA" id="ARBA00022842"/>
    </source>
</evidence>
<evidence type="ECO:0000256" key="3">
    <source>
        <dbReference type="ARBA" id="ARBA00022741"/>
    </source>
</evidence>
<keyword evidence="4" id="KW-0460">Magnesium</keyword>
<feature type="domain" description="Coenzyme F420:L-glutamate ligase-like" evidence="8">
    <location>
        <begin position="12"/>
        <end position="231"/>
    </location>
</feature>
<dbReference type="GO" id="GO:0005525">
    <property type="term" value="F:GTP binding"/>
    <property type="evidence" value="ECO:0007669"/>
    <property type="project" value="UniProtKB-KW"/>
</dbReference>
<dbReference type="AlphaFoldDB" id="A0A381QQ11"/>
<dbReference type="EMBL" id="UINC01001452">
    <property type="protein sequence ID" value="SUZ81064.1"/>
    <property type="molecule type" value="Genomic_DNA"/>
</dbReference>
<evidence type="ECO:0000256" key="6">
    <source>
        <dbReference type="ARBA" id="ARBA00023134"/>
    </source>
</evidence>
<reference evidence="9" key="1">
    <citation type="submission" date="2018-05" db="EMBL/GenBank/DDBJ databases">
        <authorList>
            <person name="Lanie J.A."/>
            <person name="Ng W.-L."/>
            <person name="Kazmierczak K.M."/>
            <person name="Andrzejewski T.M."/>
            <person name="Davidsen T.M."/>
            <person name="Wayne K.J."/>
            <person name="Tettelin H."/>
            <person name="Glass J.I."/>
            <person name="Rusch D."/>
            <person name="Podicherti R."/>
            <person name="Tsui H.-C.T."/>
            <person name="Winkler M.E."/>
        </authorList>
    </citation>
    <scope>NUCLEOTIDE SEQUENCE</scope>
</reference>
<dbReference type="Gene3D" id="3.90.1660.10">
    <property type="entry name" value="CofE-like domain"/>
    <property type="match status" value="1"/>
</dbReference>
<keyword evidence="3" id="KW-0547">Nucleotide-binding</keyword>
<evidence type="ECO:0000256" key="5">
    <source>
        <dbReference type="ARBA" id="ARBA00022958"/>
    </source>
</evidence>
<evidence type="ECO:0000256" key="2">
    <source>
        <dbReference type="ARBA" id="ARBA00022723"/>
    </source>
</evidence>
<keyword evidence="6" id="KW-0342">GTP-binding</keyword>
<keyword evidence="2" id="KW-0479">Metal-binding</keyword>
<dbReference type="Pfam" id="PF01996">
    <property type="entry name" value="F420_ligase"/>
    <property type="match status" value="1"/>
</dbReference>